<feature type="transmembrane region" description="Helical" evidence="16">
    <location>
        <begin position="200"/>
        <end position="221"/>
    </location>
</feature>
<dbReference type="Proteomes" id="UP000799291">
    <property type="component" value="Unassembled WGS sequence"/>
</dbReference>
<feature type="transmembrane region" description="Helical" evidence="16">
    <location>
        <begin position="66"/>
        <end position="85"/>
    </location>
</feature>
<feature type="transmembrane region" description="Helical" evidence="16">
    <location>
        <begin position="241"/>
        <end position="265"/>
    </location>
</feature>
<evidence type="ECO:0000256" key="11">
    <source>
        <dbReference type="ARBA" id="ARBA00023157"/>
    </source>
</evidence>
<evidence type="ECO:0000256" key="8">
    <source>
        <dbReference type="ARBA" id="ARBA00022729"/>
    </source>
</evidence>
<evidence type="ECO:0000313" key="18">
    <source>
        <dbReference type="EMBL" id="KAF2689677.1"/>
    </source>
</evidence>
<evidence type="ECO:0000256" key="15">
    <source>
        <dbReference type="SAM" id="MobiDB-lite"/>
    </source>
</evidence>
<comment type="subcellular location">
    <subcellularLocation>
        <location evidence="2">Membrane</location>
        <topology evidence="2">Lipid-anchor</topology>
        <topology evidence="2">GPI-anchor</topology>
    </subcellularLocation>
    <subcellularLocation>
        <location evidence="1">Membrane</location>
        <topology evidence="1">Multi-pass membrane protein</topology>
    </subcellularLocation>
    <subcellularLocation>
        <location evidence="3">Secreted</location>
    </subcellularLocation>
</comment>
<evidence type="ECO:0000256" key="9">
    <source>
        <dbReference type="ARBA" id="ARBA00022989"/>
    </source>
</evidence>
<dbReference type="AlphaFoldDB" id="A0A6G1JGI3"/>
<keyword evidence="14" id="KW-0408">Iron</keyword>
<comment type="similarity">
    <text evidence="13">Belongs to the SAT4 family.</text>
</comment>
<evidence type="ECO:0000256" key="13">
    <source>
        <dbReference type="ARBA" id="ARBA00038359"/>
    </source>
</evidence>
<dbReference type="InterPro" id="IPR052337">
    <property type="entry name" value="SAT4-like"/>
</dbReference>
<comment type="caution">
    <text evidence="14">Lacks conserved residue(s) required for the propagation of feature annotation.</text>
</comment>
<evidence type="ECO:0000256" key="3">
    <source>
        <dbReference type="ARBA" id="ARBA00004613"/>
    </source>
</evidence>
<feature type="transmembrane region" description="Helical" evidence="16">
    <location>
        <begin position="277"/>
        <end position="305"/>
    </location>
</feature>
<dbReference type="PANTHER" id="PTHR33048">
    <property type="entry name" value="PTH11-LIKE INTEGRAL MEMBRANE PROTEIN (AFU_ORTHOLOGUE AFUA_5G11245)"/>
    <property type="match status" value="1"/>
</dbReference>
<sequence>MPVPTAVRCYCGVLNRLCVATSLKGGPRHSARLGYLLYILRVHIPETTTDLWIPVSSSSFSITMKGFFLVCALVSLLTLVVPSGAQDNELTLLPSCAKECVNSTLTNPDCHPLSSSDASCACSSAAALTTAKGCFATSCSVKDALSAMNITAVACNEPVRDKSKGYRLINLVFFVLVVIAVACRWMAYGSVGRINWLDEANMIIVLALDIVLFAICHKMSYTGLGEDMWKVPFDRITNTLLWFWITEITYFALIGFVKISFLLFYLQIFPDKRFRHIVWGVIIFNGAAMIAFVFATIFICSPVSLVWKAWDGEHMGKCGNNNHLAFSHAAFSILLDFVALSLPISQIWSLQLSMKKKIGVLLMFGVGAFVTVVSILRLRSLVHFANTTNATWDFLEASLWSIIEWQVGIICCCMPSIRLGLARLFPKILGSTAQSTSKPTYGGTGPIRSDGHPLSANAINVQTTFRVSHMRKPQTNDDERSFVQLVEIDASDAKSAAGSQRS</sequence>
<evidence type="ECO:0000256" key="1">
    <source>
        <dbReference type="ARBA" id="ARBA00004141"/>
    </source>
</evidence>
<keyword evidence="12" id="KW-0449">Lipoprotein</keyword>
<feature type="disulfide bond" evidence="14">
    <location>
        <begin position="122"/>
        <end position="155"/>
    </location>
</feature>
<evidence type="ECO:0000256" key="14">
    <source>
        <dbReference type="PROSITE-ProRule" id="PRU01356"/>
    </source>
</evidence>
<keyword evidence="7 16" id="KW-0812">Transmembrane</keyword>
<keyword evidence="11 14" id="KW-1015">Disulfide bond</keyword>
<proteinExistence type="inferred from homology"/>
<feature type="transmembrane region" description="Helical" evidence="16">
    <location>
        <begin position="325"/>
        <end position="348"/>
    </location>
</feature>
<dbReference type="PROSITE" id="PS52012">
    <property type="entry name" value="CFEM"/>
    <property type="match status" value="1"/>
</dbReference>
<evidence type="ECO:0000256" key="16">
    <source>
        <dbReference type="SAM" id="Phobius"/>
    </source>
</evidence>
<keyword evidence="9 16" id="KW-1133">Transmembrane helix</keyword>
<dbReference type="Pfam" id="PF20684">
    <property type="entry name" value="Fung_rhodopsin"/>
    <property type="match status" value="1"/>
</dbReference>
<dbReference type="OrthoDB" id="2496787at2759"/>
<evidence type="ECO:0000256" key="7">
    <source>
        <dbReference type="ARBA" id="ARBA00022692"/>
    </source>
</evidence>
<dbReference type="PANTHER" id="PTHR33048:SF143">
    <property type="entry name" value="EXTRACELLULAR MEMBRANE PROTEIN CFEM DOMAIN-CONTAINING PROTEIN-RELATED"/>
    <property type="match status" value="1"/>
</dbReference>
<evidence type="ECO:0000256" key="5">
    <source>
        <dbReference type="ARBA" id="ARBA00022525"/>
    </source>
</evidence>
<evidence type="ECO:0000256" key="10">
    <source>
        <dbReference type="ARBA" id="ARBA00023136"/>
    </source>
</evidence>
<evidence type="ECO:0000259" key="17">
    <source>
        <dbReference type="PROSITE" id="PS52012"/>
    </source>
</evidence>
<keyword evidence="14" id="KW-0479">Metal-binding</keyword>
<evidence type="ECO:0000256" key="4">
    <source>
        <dbReference type="ARBA" id="ARBA00010031"/>
    </source>
</evidence>
<feature type="transmembrane region" description="Helical" evidence="16">
    <location>
        <begin position="398"/>
        <end position="417"/>
    </location>
</feature>
<keyword evidence="14" id="KW-0349">Heme</keyword>
<keyword evidence="6" id="KW-0336">GPI-anchor</keyword>
<keyword evidence="19" id="KW-1185">Reference proteome</keyword>
<feature type="transmembrane region" description="Helical" evidence="16">
    <location>
        <begin position="168"/>
        <end position="188"/>
    </location>
</feature>
<evidence type="ECO:0000313" key="19">
    <source>
        <dbReference type="Proteomes" id="UP000799291"/>
    </source>
</evidence>
<keyword evidence="6" id="KW-0325">Glycoprotein</keyword>
<dbReference type="InterPro" id="IPR008427">
    <property type="entry name" value="Extracellular_membr_CFEM_dom"/>
</dbReference>
<protein>
    <recommendedName>
        <fullName evidence="17">CFEM domain-containing protein</fullName>
    </recommendedName>
</protein>
<reference evidence="18" key="1">
    <citation type="journal article" date="2020" name="Stud. Mycol.">
        <title>101 Dothideomycetes genomes: a test case for predicting lifestyles and emergence of pathogens.</title>
        <authorList>
            <person name="Haridas S."/>
            <person name="Albert R."/>
            <person name="Binder M."/>
            <person name="Bloem J."/>
            <person name="Labutti K."/>
            <person name="Salamov A."/>
            <person name="Andreopoulos B."/>
            <person name="Baker S."/>
            <person name="Barry K."/>
            <person name="Bills G."/>
            <person name="Bluhm B."/>
            <person name="Cannon C."/>
            <person name="Castanera R."/>
            <person name="Culley D."/>
            <person name="Daum C."/>
            <person name="Ezra D."/>
            <person name="Gonzalez J."/>
            <person name="Henrissat B."/>
            <person name="Kuo A."/>
            <person name="Liang C."/>
            <person name="Lipzen A."/>
            <person name="Lutzoni F."/>
            <person name="Magnuson J."/>
            <person name="Mondo S."/>
            <person name="Nolan M."/>
            <person name="Ohm R."/>
            <person name="Pangilinan J."/>
            <person name="Park H.-J."/>
            <person name="Ramirez L."/>
            <person name="Alfaro M."/>
            <person name="Sun H."/>
            <person name="Tritt A."/>
            <person name="Yoshinaga Y."/>
            <person name="Zwiers L.-H."/>
            <person name="Turgeon B."/>
            <person name="Goodwin S."/>
            <person name="Spatafora J."/>
            <person name="Crous P."/>
            <person name="Grigoriev I."/>
        </authorList>
    </citation>
    <scope>NUCLEOTIDE SEQUENCE</scope>
    <source>
        <strain evidence="18">CBS 122367</strain>
    </source>
</reference>
<feature type="domain" description="CFEM" evidence="17">
    <location>
        <begin position="68"/>
        <end position="182"/>
    </location>
</feature>
<dbReference type="InterPro" id="IPR049326">
    <property type="entry name" value="Rhodopsin_dom_fungi"/>
</dbReference>
<accession>A0A6G1JGI3</accession>
<feature type="region of interest" description="Disordered" evidence="15">
    <location>
        <begin position="434"/>
        <end position="453"/>
    </location>
</feature>
<feature type="transmembrane region" description="Helical" evidence="16">
    <location>
        <begin position="360"/>
        <end position="378"/>
    </location>
</feature>
<gene>
    <name evidence="18" type="ORF">K458DRAFT_130917</name>
</gene>
<dbReference type="SMART" id="SM00747">
    <property type="entry name" value="CFEM"/>
    <property type="match status" value="1"/>
</dbReference>
<keyword evidence="10 16" id="KW-0472">Membrane</keyword>
<dbReference type="GO" id="GO:0098552">
    <property type="term" value="C:side of membrane"/>
    <property type="evidence" value="ECO:0007669"/>
    <property type="project" value="UniProtKB-KW"/>
</dbReference>
<comment type="similarity">
    <text evidence="4">Belongs to the RBT5 family.</text>
</comment>
<dbReference type="EMBL" id="MU005572">
    <property type="protein sequence ID" value="KAF2689677.1"/>
    <property type="molecule type" value="Genomic_DNA"/>
</dbReference>
<dbReference type="Pfam" id="PF05730">
    <property type="entry name" value="CFEM"/>
    <property type="match status" value="1"/>
</dbReference>
<dbReference type="GO" id="GO:0005576">
    <property type="term" value="C:extracellular region"/>
    <property type="evidence" value="ECO:0007669"/>
    <property type="project" value="UniProtKB-SubCell"/>
</dbReference>
<evidence type="ECO:0000256" key="12">
    <source>
        <dbReference type="ARBA" id="ARBA00023288"/>
    </source>
</evidence>
<keyword evidence="8" id="KW-0732">Signal</keyword>
<feature type="binding site" description="axial binding residue" evidence="14">
    <location>
        <position position="117"/>
    </location>
    <ligand>
        <name>heme</name>
        <dbReference type="ChEBI" id="CHEBI:30413"/>
    </ligand>
    <ligandPart>
        <name>Fe</name>
        <dbReference type="ChEBI" id="CHEBI:18248"/>
    </ligandPart>
</feature>
<evidence type="ECO:0000256" key="6">
    <source>
        <dbReference type="ARBA" id="ARBA00022622"/>
    </source>
</evidence>
<evidence type="ECO:0000256" key="2">
    <source>
        <dbReference type="ARBA" id="ARBA00004589"/>
    </source>
</evidence>
<organism evidence="18 19">
    <name type="scientific">Lentithecium fluviatile CBS 122367</name>
    <dbReference type="NCBI Taxonomy" id="1168545"/>
    <lineage>
        <taxon>Eukaryota</taxon>
        <taxon>Fungi</taxon>
        <taxon>Dikarya</taxon>
        <taxon>Ascomycota</taxon>
        <taxon>Pezizomycotina</taxon>
        <taxon>Dothideomycetes</taxon>
        <taxon>Pleosporomycetidae</taxon>
        <taxon>Pleosporales</taxon>
        <taxon>Massarineae</taxon>
        <taxon>Lentitheciaceae</taxon>
        <taxon>Lentithecium</taxon>
    </lineage>
</organism>
<name>A0A6G1JGI3_9PLEO</name>
<keyword evidence="5" id="KW-0964">Secreted</keyword>
<dbReference type="GO" id="GO:0046872">
    <property type="term" value="F:metal ion binding"/>
    <property type="evidence" value="ECO:0007669"/>
    <property type="project" value="UniProtKB-UniRule"/>
</dbReference>